<dbReference type="Gene3D" id="2.60.40.3110">
    <property type="match status" value="1"/>
</dbReference>
<feature type="signal peptide" evidence="1">
    <location>
        <begin position="1"/>
        <end position="25"/>
    </location>
</feature>
<dbReference type="GO" id="GO:0016020">
    <property type="term" value="C:membrane"/>
    <property type="evidence" value="ECO:0007669"/>
    <property type="project" value="InterPro"/>
</dbReference>
<dbReference type="Gene3D" id="2.60.40.2610">
    <property type="entry name" value="Outer membrane usher protein FimD, plug domain"/>
    <property type="match status" value="1"/>
</dbReference>
<name>A0A6G7ZKA1_9SPHN</name>
<dbReference type="AlphaFoldDB" id="A0A6G7ZKA1"/>
<evidence type="ECO:0000313" key="2">
    <source>
        <dbReference type="EMBL" id="QIL01362.1"/>
    </source>
</evidence>
<dbReference type="KEGG" id="ssin:G7078_00160"/>
<sequence>MQALLHPLLLASCATLSLLPAPAAAAGEAAVQPVAGGQLVIPADPATAAAANPSGKTVSLTVPLRESGRYLGDLLVDIDPNGDVRVASGRVVDLLSGTVGAKTAGQLKAKAALTNADLAAAGITLRYNAQELALDVELASELRAVQDIEVSALDPARVGTVLTPARFSGFLNARSNFDYLHGDGGLQSPVIYLDGAIRAGSIVAESEALWQPTGDGAQFTRAGSRLVFDDRERLVRWTAGDLQPLGRGYQSVPEIAGLSVFRSYGVLEPQRIARPRGGRAFVLTRPSTVEVLVNGQLVRRLQLDAGNYDLRDFPFTQGANDVRLLIRDDAGRSQALSFDIFLDQNQLGRGLTEFGFYAGVLASTGLGGPDYSGDMAASGFVRRGFTDRLTLGANLQADKRSQMGGLEGVWASPLGSLAGNVALSNIDGLGTGSAAQVTFQRLIKRGGNAADALNLFVERRSAKFGVLGTIIPVNPFAWEAGGGYSRAISSSIFAGLDGRYSRGRGEQPNVYNARGTVGVRINSALSLAAEARWEKDNFERRFSGLVTATWRIGSASNLRAEYDTRFDRARLSYSTFHGYGVGSYNLAGDIDHGGGGSGANITANYLANRAELGFSHFGSFDNLFGQSLSQRSSVRVAGSVAFADGAFSIGRPVYDSFAIVDAHRSLKGASVEVEKTPFGYVAETGGLGTALHSALASYLDRTVAIDAPDAPVTADLGQGSFRVFPAYRSGYVVTAGSAFNVTAVGRLLDGAGKPLSLESGTAHQQGGTQAQDSTIFTNREGRFGATGLGPGTWVVRMNDESRSVYTITIAKDAEGVVTVGELKPAQPAQDVK</sequence>
<gene>
    <name evidence="2" type="ORF">G7078_00160</name>
</gene>
<dbReference type="Proteomes" id="UP000502502">
    <property type="component" value="Chromosome"/>
</dbReference>
<evidence type="ECO:0000256" key="1">
    <source>
        <dbReference type="SAM" id="SignalP"/>
    </source>
</evidence>
<dbReference type="GO" id="GO:0015473">
    <property type="term" value="F:fimbrial usher porin activity"/>
    <property type="evidence" value="ECO:0007669"/>
    <property type="project" value="InterPro"/>
</dbReference>
<keyword evidence="3" id="KW-1185">Reference proteome</keyword>
<feature type="chain" id="PRO_5026284192" evidence="1">
    <location>
        <begin position="26"/>
        <end position="832"/>
    </location>
</feature>
<dbReference type="InterPro" id="IPR042186">
    <property type="entry name" value="FimD_plug_dom"/>
</dbReference>
<evidence type="ECO:0000313" key="3">
    <source>
        <dbReference type="Proteomes" id="UP000502502"/>
    </source>
</evidence>
<dbReference type="RefSeq" id="WP_166091782.1">
    <property type="nucleotide sequence ID" value="NZ_CP049871.1"/>
</dbReference>
<keyword evidence="1" id="KW-0732">Signal</keyword>
<dbReference type="InterPro" id="IPR000015">
    <property type="entry name" value="Fimb_usher"/>
</dbReference>
<dbReference type="PANTHER" id="PTHR30451:SF5">
    <property type="entry name" value="SLR0019 PROTEIN"/>
    <property type="match status" value="1"/>
</dbReference>
<proteinExistence type="predicted"/>
<accession>A0A6G7ZKA1</accession>
<organism evidence="2 3">
    <name type="scientific">Sphingomonas sinipercae</name>
    <dbReference type="NCBI Taxonomy" id="2714944"/>
    <lineage>
        <taxon>Bacteria</taxon>
        <taxon>Pseudomonadati</taxon>
        <taxon>Pseudomonadota</taxon>
        <taxon>Alphaproteobacteria</taxon>
        <taxon>Sphingomonadales</taxon>
        <taxon>Sphingomonadaceae</taxon>
        <taxon>Sphingomonas</taxon>
    </lineage>
</organism>
<reference evidence="2 3" key="1">
    <citation type="submission" date="2020-03" db="EMBL/GenBank/DDBJ databases">
        <title>Sphingomonas sp. nov., isolated from fish.</title>
        <authorList>
            <person name="Hyun D.-W."/>
            <person name="Bae J.-W."/>
        </authorList>
    </citation>
    <scope>NUCLEOTIDE SEQUENCE [LARGE SCALE GENOMIC DNA]</scope>
    <source>
        <strain evidence="2 3">HDW15C</strain>
    </source>
</reference>
<dbReference type="GO" id="GO:0009297">
    <property type="term" value="P:pilus assembly"/>
    <property type="evidence" value="ECO:0007669"/>
    <property type="project" value="InterPro"/>
</dbReference>
<dbReference type="PANTHER" id="PTHR30451">
    <property type="entry name" value="OUTER MEMBRANE USHER PROTEIN"/>
    <property type="match status" value="1"/>
</dbReference>
<protein>
    <submittedName>
        <fullName evidence="2">Fimbrial biogenesis outer membrane usher protein</fullName>
    </submittedName>
</protein>
<dbReference type="EMBL" id="CP049871">
    <property type="protein sequence ID" value="QIL01362.1"/>
    <property type="molecule type" value="Genomic_DNA"/>
</dbReference>